<gene>
    <name evidence="1" type="ORF">MRB53_015281</name>
</gene>
<sequence length="188" mass="19181">MDRLMVRAMGAILVLCCVGSGSATVYTVGDSSGWATGVDYTTWISGKTFGVGDSLVFNYGGGLHTVDEVSSSDYNGCTTGNSITSDSTGLTTITLKTAGNHYFICGAAGHCSQGMKMAVTVAGTTSGTPTDNPYYTVPAGSSSTTNTLPNTLPGGGTGTTTRYSNAAMLSPSVAILLLWVPLFKIVLS</sequence>
<organism evidence="1 2">
    <name type="scientific">Persea americana</name>
    <name type="common">Avocado</name>
    <dbReference type="NCBI Taxonomy" id="3435"/>
    <lineage>
        <taxon>Eukaryota</taxon>
        <taxon>Viridiplantae</taxon>
        <taxon>Streptophyta</taxon>
        <taxon>Embryophyta</taxon>
        <taxon>Tracheophyta</taxon>
        <taxon>Spermatophyta</taxon>
        <taxon>Magnoliopsida</taxon>
        <taxon>Magnoliidae</taxon>
        <taxon>Laurales</taxon>
        <taxon>Lauraceae</taxon>
        <taxon>Persea</taxon>
    </lineage>
</organism>
<comment type="caution">
    <text evidence="1">The sequence shown here is derived from an EMBL/GenBank/DDBJ whole genome shotgun (WGS) entry which is preliminary data.</text>
</comment>
<keyword evidence="2" id="KW-1185">Reference proteome</keyword>
<name>A0ACC2KD71_PERAE</name>
<proteinExistence type="predicted"/>
<reference evidence="1 2" key="1">
    <citation type="journal article" date="2022" name="Hortic Res">
        <title>A haplotype resolved chromosomal level avocado genome allows analysis of novel avocado genes.</title>
        <authorList>
            <person name="Nath O."/>
            <person name="Fletcher S.J."/>
            <person name="Hayward A."/>
            <person name="Shaw L.M."/>
            <person name="Masouleh A.K."/>
            <person name="Furtado A."/>
            <person name="Henry R.J."/>
            <person name="Mitter N."/>
        </authorList>
    </citation>
    <scope>NUCLEOTIDE SEQUENCE [LARGE SCALE GENOMIC DNA]</scope>
    <source>
        <strain evidence="2">cv. Hass</strain>
    </source>
</reference>
<evidence type="ECO:0000313" key="1">
    <source>
        <dbReference type="EMBL" id="KAJ8619095.1"/>
    </source>
</evidence>
<dbReference type="Proteomes" id="UP001234297">
    <property type="component" value="Chromosome 4"/>
</dbReference>
<protein>
    <submittedName>
        <fullName evidence="1">Uncharacterized protein</fullName>
    </submittedName>
</protein>
<evidence type="ECO:0000313" key="2">
    <source>
        <dbReference type="Proteomes" id="UP001234297"/>
    </source>
</evidence>
<dbReference type="EMBL" id="CM056812">
    <property type="protein sequence ID" value="KAJ8619095.1"/>
    <property type="molecule type" value="Genomic_DNA"/>
</dbReference>
<accession>A0ACC2KD71</accession>